<feature type="transmembrane region" description="Helical" evidence="1">
    <location>
        <begin position="41"/>
        <end position="58"/>
    </location>
</feature>
<evidence type="ECO:0000259" key="2">
    <source>
        <dbReference type="Pfam" id="PF14378"/>
    </source>
</evidence>
<evidence type="ECO:0000313" key="3">
    <source>
        <dbReference type="EMBL" id="GAA3715554.1"/>
    </source>
</evidence>
<name>A0ABP7E9S2_9SPHN</name>
<gene>
    <name evidence="3" type="ORF">GCM10022268_25200</name>
</gene>
<feature type="transmembrane region" description="Helical" evidence="1">
    <location>
        <begin position="250"/>
        <end position="268"/>
    </location>
</feature>
<comment type="caution">
    <text evidence="3">The sequence shown here is derived from an EMBL/GenBank/DDBJ whole genome shotgun (WGS) entry which is preliminary data.</text>
</comment>
<feature type="transmembrane region" description="Helical" evidence="1">
    <location>
        <begin position="125"/>
        <end position="148"/>
    </location>
</feature>
<protein>
    <recommendedName>
        <fullName evidence="2">Inositolphosphotransferase Aur1/Ipt1 domain-containing protein</fullName>
    </recommendedName>
</protein>
<feature type="transmembrane region" description="Helical" evidence="1">
    <location>
        <begin position="218"/>
        <end position="238"/>
    </location>
</feature>
<dbReference type="RefSeq" id="WP_344693756.1">
    <property type="nucleotide sequence ID" value="NZ_BAABBF010000005.1"/>
</dbReference>
<keyword evidence="4" id="KW-1185">Reference proteome</keyword>
<feature type="transmembrane region" description="Helical" evidence="1">
    <location>
        <begin position="70"/>
        <end position="91"/>
    </location>
</feature>
<organism evidence="3 4">
    <name type="scientific">Sphingomonas cynarae</name>
    <dbReference type="NCBI Taxonomy" id="930197"/>
    <lineage>
        <taxon>Bacteria</taxon>
        <taxon>Pseudomonadati</taxon>
        <taxon>Pseudomonadota</taxon>
        <taxon>Alphaproteobacteria</taxon>
        <taxon>Sphingomonadales</taxon>
        <taxon>Sphingomonadaceae</taxon>
        <taxon>Sphingomonas</taxon>
    </lineage>
</organism>
<feature type="domain" description="Inositolphosphotransferase Aur1/Ipt1" evidence="2">
    <location>
        <begin position="102"/>
        <end position="286"/>
    </location>
</feature>
<dbReference type="Proteomes" id="UP001500523">
    <property type="component" value="Unassembled WGS sequence"/>
</dbReference>
<evidence type="ECO:0000313" key="4">
    <source>
        <dbReference type="Proteomes" id="UP001500523"/>
    </source>
</evidence>
<feature type="transmembrane region" description="Helical" evidence="1">
    <location>
        <begin position="274"/>
        <end position="292"/>
    </location>
</feature>
<feature type="transmembrane region" description="Helical" evidence="1">
    <location>
        <begin position="160"/>
        <end position="181"/>
    </location>
</feature>
<keyword evidence="1" id="KW-0812">Transmembrane</keyword>
<evidence type="ECO:0000256" key="1">
    <source>
        <dbReference type="SAM" id="Phobius"/>
    </source>
</evidence>
<reference evidence="4" key="1">
    <citation type="journal article" date="2019" name="Int. J. Syst. Evol. Microbiol.">
        <title>The Global Catalogue of Microorganisms (GCM) 10K type strain sequencing project: providing services to taxonomists for standard genome sequencing and annotation.</title>
        <authorList>
            <consortium name="The Broad Institute Genomics Platform"/>
            <consortium name="The Broad Institute Genome Sequencing Center for Infectious Disease"/>
            <person name="Wu L."/>
            <person name="Ma J."/>
        </authorList>
    </citation>
    <scope>NUCLEOTIDE SEQUENCE [LARGE SCALE GENOMIC DNA]</scope>
    <source>
        <strain evidence="4">JCM 17498</strain>
    </source>
</reference>
<keyword evidence="1" id="KW-0472">Membrane</keyword>
<accession>A0ABP7E9S2</accession>
<proteinExistence type="predicted"/>
<dbReference type="InterPro" id="IPR026841">
    <property type="entry name" value="Aur1/Ipt1"/>
</dbReference>
<keyword evidence="1" id="KW-1133">Transmembrane helix</keyword>
<sequence length="338" mass="35260">MANGTLIPVADRMSWGLIVAMMIACLLAINGLGFRVDPGRAMLPAGGLAILAAAVAIGRTGGRPRLEAGATAFLQMTLFTIIGVVLSYALAARAGPLWDDRLAAADRALGFDWPAVFHAADGSVAALWIGGIAYHSLTVQMIVAIVVLSTTGRNDRLRSAIVAAILSGFVTILISGVTPAMGNVFDPARYRHLWSSVAWMEQDMLRGLRAGTWRTLDLSQLMGIVSFPSYHATLPVILSWAQRDVRGWRLVAPVWAGLTIMATPLFGGHYGVDVVAGIGLAVMAIRIVPIVLEGTAASDTGDPAGPSLQFSAASIAAAAEEAPPAALMPAASRDAASR</sequence>
<dbReference type="Pfam" id="PF14378">
    <property type="entry name" value="PAP2_3"/>
    <property type="match status" value="1"/>
</dbReference>
<feature type="transmembrane region" description="Helical" evidence="1">
    <location>
        <begin position="12"/>
        <end position="29"/>
    </location>
</feature>
<dbReference type="EMBL" id="BAABBF010000005">
    <property type="protein sequence ID" value="GAA3715554.1"/>
    <property type="molecule type" value="Genomic_DNA"/>
</dbReference>